<dbReference type="STRING" id="65393.PCC7424_0137"/>
<dbReference type="KEGG" id="cyc:PCC7424_0137"/>
<evidence type="ECO:0000313" key="1">
    <source>
        <dbReference type="EMBL" id="ACK68607.1"/>
    </source>
</evidence>
<accession>B7K9C4</accession>
<dbReference type="RefSeq" id="WP_012597557.1">
    <property type="nucleotide sequence ID" value="NC_011729.1"/>
</dbReference>
<dbReference type="Proteomes" id="UP000002384">
    <property type="component" value="Chromosome"/>
</dbReference>
<protein>
    <submittedName>
        <fullName evidence="1">Uncharacterized protein</fullName>
    </submittedName>
</protein>
<sequence>MLRIIKESKAKFLVYDKTYPNSQIHLNFLPFIEKENLKSGLLLHLRARPPINPNAWTYGVYDVENDQYYSTPEIEIDKVLGFSINIPELQSKPTHLLCYLNAIFKTGEGVGYIFQENDLISSPSTKKTKTKA</sequence>
<keyword evidence="2" id="KW-1185">Reference proteome</keyword>
<gene>
    <name evidence="1" type="ordered locus">PCC7424_0137</name>
</gene>
<reference evidence="2" key="1">
    <citation type="journal article" date="2011" name="MBio">
        <title>Novel metabolic attributes of the genus Cyanothece, comprising a group of unicellular nitrogen-fixing Cyanobacteria.</title>
        <authorList>
            <person name="Bandyopadhyay A."/>
            <person name="Elvitigala T."/>
            <person name="Welsh E."/>
            <person name="Stockel J."/>
            <person name="Liberton M."/>
            <person name="Min H."/>
            <person name="Sherman L.A."/>
            <person name="Pakrasi H.B."/>
        </authorList>
    </citation>
    <scope>NUCLEOTIDE SEQUENCE [LARGE SCALE GENOMIC DNA]</scope>
    <source>
        <strain evidence="2">PCC 7424</strain>
    </source>
</reference>
<proteinExistence type="predicted"/>
<organism evidence="1 2">
    <name type="scientific">Gloeothece citriformis (strain PCC 7424)</name>
    <name type="common">Cyanothece sp. (strain PCC 7424)</name>
    <dbReference type="NCBI Taxonomy" id="65393"/>
    <lineage>
        <taxon>Bacteria</taxon>
        <taxon>Bacillati</taxon>
        <taxon>Cyanobacteriota</taxon>
        <taxon>Cyanophyceae</taxon>
        <taxon>Oscillatoriophycideae</taxon>
        <taxon>Chroococcales</taxon>
        <taxon>Aphanothecaceae</taxon>
        <taxon>Gloeothece</taxon>
        <taxon>Gloeothece citriformis</taxon>
    </lineage>
</organism>
<evidence type="ECO:0000313" key="2">
    <source>
        <dbReference type="Proteomes" id="UP000002384"/>
    </source>
</evidence>
<dbReference type="HOGENOM" id="CLU_1913583_0_0_3"/>
<name>B7K9C4_GLOC7</name>
<dbReference type="eggNOG" id="ENOG50321IU">
    <property type="taxonomic scope" value="Bacteria"/>
</dbReference>
<dbReference type="EMBL" id="CP001291">
    <property type="protein sequence ID" value="ACK68607.1"/>
    <property type="molecule type" value="Genomic_DNA"/>
</dbReference>
<dbReference type="AlphaFoldDB" id="B7K9C4"/>